<name>A0A6I3RYX1_9BURK</name>
<dbReference type="EMBL" id="WNCL01000013">
    <property type="protein sequence ID" value="MTU43135.1"/>
    <property type="molecule type" value="Genomic_DNA"/>
</dbReference>
<dbReference type="RefSeq" id="WP_039895822.1">
    <property type="nucleotide sequence ID" value="NZ_CALFDP010000011.1"/>
</dbReference>
<reference evidence="3 4" key="1">
    <citation type="journal article" date="2019" name="Nat. Med.">
        <title>A library of human gut bacterial isolates paired with longitudinal multiomics data enables mechanistic microbiome research.</title>
        <authorList>
            <person name="Poyet M."/>
            <person name="Groussin M."/>
            <person name="Gibbons S.M."/>
            <person name="Avila-Pacheco J."/>
            <person name="Jiang X."/>
            <person name="Kearney S.M."/>
            <person name="Perrotta A.R."/>
            <person name="Berdy B."/>
            <person name="Zhao S."/>
            <person name="Lieberman T.D."/>
            <person name="Swanson P.K."/>
            <person name="Smith M."/>
            <person name="Roesemann S."/>
            <person name="Alexander J.E."/>
            <person name="Rich S.A."/>
            <person name="Livny J."/>
            <person name="Vlamakis H."/>
            <person name="Clish C."/>
            <person name="Bullock K."/>
            <person name="Deik A."/>
            <person name="Scott J."/>
            <person name="Pierce K.A."/>
            <person name="Xavier R.J."/>
            <person name="Alm E.J."/>
        </authorList>
    </citation>
    <scope>NUCLEOTIDE SEQUENCE [LARGE SCALE GENOMIC DNA]</scope>
    <source>
        <strain evidence="3 4">BIOML-A2</strain>
    </source>
</reference>
<dbReference type="Pfam" id="PF00308">
    <property type="entry name" value="Bac_DnaA"/>
    <property type="match status" value="1"/>
</dbReference>
<feature type="domain" description="Chromosomal replication initiator protein DnaA ATPAse" evidence="1">
    <location>
        <begin position="93"/>
        <end position="155"/>
    </location>
</feature>
<dbReference type="Gene3D" id="3.40.50.300">
    <property type="entry name" value="P-loop containing nucleotide triphosphate hydrolases"/>
    <property type="match status" value="2"/>
</dbReference>
<evidence type="ECO:0000313" key="4">
    <source>
        <dbReference type="Proteomes" id="UP000462362"/>
    </source>
</evidence>
<sequence length="236" mass="27045">MQVNDLVESEKDKKEQIRGQLPLDFFPEKQPTLSNFIVGSNSEAVAVISELKEGRGPQFTYLWGYEGVGKTHLVRALGKQSEGVPAFDENRTIYAVDNVQDLTPEQQQELFVLYNTVREHPGTHLVVTADRSPKDFERQGFRKDLTSRFSWGVVFELSPLSDEQKRQVILEAASQTGLKVAPEVLNWIENNFPRDMHTMSNLLHSLDRYAMSAKRAVTIPLIKEWLERNQDTKEDR</sequence>
<dbReference type="Gene3D" id="1.10.8.60">
    <property type="match status" value="1"/>
</dbReference>
<dbReference type="Pfam" id="PF22688">
    <property type="entry name" value="Hda_lid"/>
    <property type="match status" value="1"/>
</dbReference>
<dbReference type="InterPro" id="IPR013317">
    <property type="entry name" value="DnaA_dom"/>
</dbReference>
<feature type="domain" description="Hda lid" evidence="2">
    <location>
        <begin position="162"/>
        <end position="226"/>
    </location>
</feature>
<dbReference type="PANTHER" id="PTHR30050">
    <property type="entry name" value="CHROMOSOMAL REPLICATION INITIATOR PROTEIN DNAA"/>
    <property type="match status" value="1"/>
</dbReference>
<dbReference type="Proteomes" id="UP000462362">
    <property type="component" value="Unassembled WGS sequence"/>
</dbReference>
<organism evidence="3 4">
    <name type="scientific">Parasutterella excrementihominis</name>
    <dbReference type="NCBI Taxonomy" id="487175"/>
    <lineage>
        <taxon>Bacteria</taxon>
        <taxon>Pseudomonadati</taxon>
        <taxon>Pseudomonadota</taxon>
        <taxon>Betaproteobacteria</taxon>
        <taxon>Burkholderiales</taxon>
        <taxon>Sutterellaceae</taxon>
        <taxon>Parasutterella</taxon>
    </lineage>
</organism>
<dbReference type="PANTHER" id="PTHR30050:SF5">
    <property type="entry name" value="DNAA REGULATORY INACTIVATOR HDA"/>
    <property type="match status" value="1"/>
</dbReference>
<accession>A0A6I3RYX1</accession>
<dbReference type="SUPFAM" id="SSF52540">
    <property type="entry name" value="P-loop containing nucleoside triphosphate hydrolases"/>
    <property type="match status" value="1"/>
</dbReference>
<dbReference type="GO" id="GO:0003688">
    <property type="term" value="F:DNA replication origin binding"/>
    <property type="evidence" value="ECO:0007669"/>
    <property type="project" value="TreeGrafter"/>
</dbReference>
<protein>
    <submittedName>
        <fullName evidence="3">DnaA regulatory inactivator Hda</fullName>
    </submittedName>
</protein>
<proteinExistence type="predicted"/>
<evidence type="ECO:0000259" key="2">
    <source>
        <dbReference type="Pfam" id="PF22688"/>
    </source>
</evidence>
<dbReference type="GO" id="GO:0005886">
    <property type="term" value="C:plasma membrane"/>
    <property type="evidence" value="ECO:0007669"/>
    <property type="project" value="TreeGrafter"/>
</dbReference>
<comment type="caution">
    <text evidence="3">The sequence shown here is derived from an EMBL/GenBank/DDBJ whole genome shotgun (WGS) entry which is preliminary data.</text>
</comment>
<dbReference type="GO" id="GO:0006270">
    <property type="term" value="P:DNA replication initiation"/>
    <property type="evidence" value="ECO:0007669"/>
    <property type="project" value="TreeGrafter"/>
</dbReference>
<dbReference type="AlphaFoldDB" id="A0A6I3RYX1"/>
<evidence type="ECO:0000259" key="1">
    <source>
        <dbReference type="Pfam" id="PF00308"/>
    </source>
</evidence>
<dbReference type="InterPro" id="IPR055199">
    <property type="entry name" value="Hda_lid"/>
</dbReference>
<evidence type="ECO:0000313" key="3">
    <source>
        <dbReference type="EMBL" id="MTU43135.1"/>
    </source>
</evidence>
<dbReference type="InterPro" id="IPR027417">
    <property type="entry name" value="P-loop_NTPase"/>
</dbReference>
<gene>
    <name evidence="3" type="ORF">GMD42_05775</name>
</gene>